<dbReference type="Proteomes" id="UP001189429">
    <property type="component" value="Unassembled WGS sequence"/>
</dbReference>
<comment type="caution">
    <text evidence="2">The sequence shown here is derived from an EMBL/GenBank/DDBJ whole genome shotgun (WGS) entry which is preliminary data.</text>
</comment>
<evidence type="ECO:0000313" key="3">
    <source>
        <dbReference type="Proteomes" id="UP001189429"/>
    </source>
</evidence>
<protein>
    <submittedName>
        <fullName evidence="2">Uncharacterized protein</fullName>
    </submittedName>
</protein>
<dbReference type="InterPro" id="IPR012340">
    <property type="entry name" value="NA-bd_OB-fold"/>
</dbReference>
<dbReference type="EMBL" id="CAUYUJ010012025">
    <property type="protein sequence ID" value="CAK0833092.1"/>
    <property type="molecule type" value="Genomic_DNA"/>
</dbReference>
<gene>
    <name evidence="2" type="ORF">PCOR1329_LOCUS30912</name>
</gene>
<dbReference type="SUPFAM" id="SSF53335">
    <property type="entry name" value="S-adenosyl-L-methionine-dependent methyltransferases"/>
    <property type="match status" value="1"/>
</dbReference>
<organism evidence="2 3">
    <name type="scientific">Prorocentrum cordatum</name>
    <dbReference type="NCBI Taxonomy" id="2364126"/>
    <lineage>
        <taxon>Eukaryota</taxon>
        <taxon>Sar</taxon>
        <taxon>Alveolata</taxon>
        <taxon>Dinophyceae</taxon>
        <taxon>Prorocentrales</taxon>
        <taxon>Prorocentraceae</taxon>
        <taxon>Prorocentrum</taxon>
    </lineage>
</organism>
<dbReference type="Gene3D" id="3.40.50.150">
    <property type="entry name" value="Vaccinia Virus protein VP39"/>
    <property type="match status" value="1"/>
</dbReference>
<evidence type="ECO:0000313" key="2">
    <source>
        <dbReference type="EMBL" id="CAK0833092.1"/>
    </source>
</evidence>
<accession>A0ABN9SMN1</accession>
<keyword evidence="3" id="KW-1185">Reference proteome</keyword>
<evidence type="ECO:0000256" key="1">
    <source>
        <dbReference type="SAM" id="MobiDB-lite"/>
    </source>
</evidence>
<reference evidence="2" key="1">
    <citation type="submission" date="2023-10" db="EMBL/GenBank/DDBJ databases">
        <authorList>
            <person name="Chen Y."/>
            <person name="Shah S."/>
            <person name="Dougan E. K."/>
            <person name="Thang M."/>
            <person name="Chan C."/>
        </authorList>
    </citation>
    <scope>NUCLEOTIDE SEQUENCE [LARGE SCALE GENOMIC DNA]</scope>
</reference>
<sequence>MNQLESLNDINVSTKCLNLRLRHQCERTTKKELAIFGGIFVSDTGAYVAGEALVFGGEGKRKPVLETLRKKCAGGAAWDIKKLTAAKKNEAFHSSPHPFTLALNDRRLLTEKLGNKKHADKLPAEIEPPMTASQVMKLSKGQLVDLTALLHKKNGPGQFKGKCAQDFFVCDDSGAALKFTFWEEHRDRANECNEKDTAYIFGVWFAKDADDEARLAATDAARIFKASGQLGRAKTFAAIDFESGPATAASVGALDHLTFFKEPLPDPLCELCGCLVALGTVGADSLPTKEKERIWAKVSLTDWSGTMSAHLAEEAALRLSDATNKTEFMEAAAAGTITLSQARVRVRVAAPKGPIVSMAAALPRSLDDHVPQPVLPNDDRLLPAFLARASTSATGKISVTCPGQPKTFLASGILAVVRGVREPVATAIEDGFPIQNAVVAAADKPTDAQTWAAATAAPVARLTRYSLPKNDVALARITCVDTMQRHLAIADMWRLPAGTTPEKRLSEMNDTWASLQTPPLTLKRKATELQPALDTLMGPAHKKHPPDFGVGFSRGRRVEDVPPEACAMDPFTYTKEECCWSGYAVLDPYPLTSAPGIAFPVNGSDWEQGHPAAQPEQRRWEALMAGAAVQKRLWVAGAPLELRVYKGDATHAGLYGLDEALDAGGRGTGDGARGVPSSVVDVGGNYGGTTIALARRFPSAKVVVVEPNPLLCRFLLWNVRAHGLCARVWPLCAGLAAEEGALAMETCSQPWVGLTRGRPAALRAT</sequence>
<proteinExistence type="predicted"/>
<feature type="region of interest" description="Disordered" evidence="1">
    <location>
        <begin position="536"/>
        <end position="555"/>
    </location>
</feature>
<name>A0ABN9SMN1_9DINO</name>
<dbReference type="InterPro" id="IPR029063">
    <property type="entry name" value="SAM-dependent_MTases_sf"/>
</dbReference>
<dbReference type="Gene3D" id="2.40.50.140">
    <property type="entry name" value="Nucleic acid-binding proteins"/>
    <property type="match status" value="1"/>
</dbReference>